<comment type="function">
    <text evidence="1">Specifically recognizes and binds N6-methyladenosine (m6A)-containing RNAs, and regulates mRNA stability. M6A is a modification present at internal sites of mRNAs and some non-coding RNAs and plays a role in mRNA stability and processing.</text>
</comment>
<evidence type="ECO:0000256" key="1">
    <source>
        <dbReference type="RuleBase" id="RU369095"/>
    </source>
</evidence>
<evidence type="ECO:0000313" key="4">
    <source>
        <dbReference type="EMBL" id="GKV16125.1"/>
    </source>
</evidence>
<sequence length="552" mass="61443">MAVAQQTADRLISTDSDEGLNILVLDTKQRLANQDAVTVGLLRDGDDQSATLLSVGDHETAYLSNVFSSQPQLHHENEALKWGSYFPNVKAEGLENGSHDIYNETSSLGLHDCDRFSQIPEKQFTSLSSQLPYGANHNQLYNARYFPTLDPPHHQQPVPPNFSYAASPVPVSCPKFPVNIQLQVDDKRFMPRPNCPTLLGSSVGGSNLFGNSSKLSLSCQGLDSFEATGFSSDWLKPLNGSSLLQFSSPEASQKPVTSLEFHGNGFGLDSFQKGSIHGIGSHSSSSSRCHSNTRRNQGCSYGSMVASSLGKNGENWPMLDETRQERCNDFSCSCTVALDTLSERNRGPRAFKPKGQTTANGSAMNNWRNDKISGISSRSYNQLDFITDYKDARFFVIKSYSEDNIHKSIKYGVWASTPNGNKKLDVAYHEAKEKQTCPVFLLFSVNASSQFCGVAEMVGSVNFDKSVDYWLQDKWSGHFPVRWHIIKDVPNSQFRHILVRSNDNKPVTNSRDTQECSVFSICIPVKCHYIWPQLMAVLQPFGDLVDRWQFKL</sequence>
<dbReference type="Proteomes" id="UP001054252">
    <property type="component" value="Unassembled WGS sequence"/>
</dbReference>
<feature type="region of interest" description="Disordered" evidence="2">
    <location>
        <begin position="345"/>
        <end position="365"/>
    </location>
</feature>
<evidence type="ECO:0000313" key="5">
    <source>
        <dbReference type="Proteomes" id="UP001054252"/>
    </source>
</evidence>
<evidence type="ECO:0000256" key="2">
    <source>
        <dbReference type="SAM" id="MobiDB-lite"/>
    </source>
</evidence>
<gene>
    <name evidence="4" type="ORF">SLEP1_g26813</name>
</gene>
<dbReference type="InterPro" id="IPR045168">
    <property type="entry name" value="YTH_prot"/>
</dbReference>
<dbReference type="InterPro" id="IPR007275">
    <property type="entry name" value="YTH_domain"/>
</dbReference>
<protein>
    <recommendedName>
        <fullName evidence="1">YTH domain-containing family protein</fullName>
    </recommendedName>
</protein>
<dbReference type="PANTHER" id="PTHR12357:SF120">
    <property type="entry name" value="YTH DOMAIN-CONTAINING FAMILY PROTEIN"/>
    <property type="match status" value="1"/>
</dbReference>
<reference evidence="4 5" key="1">
    <citation type="journal article" date="2021" name="Commun. Biol.">
        <title>The genome of Shorea leprosula (Dipterocarpaceae) highlights the ecological relevance of drought in aseasonal tropical rainforests.</title>
        <authorList>
            <person name="Ng K.K.S."/>
            <person name="Kobayashi M.J."/>
            <person name="Fawcett J.A."/>
            <person name="Hatakeyama M."/>
            <person name="Paape T."/>
            <person name="Ng C.H."/>
            <person name="Ang C.C."/>
            <person name="Tnah L.H."/>
            <person name="Lee C.T."/>
            <person name="Nishiyama T."/>
            <person name="Sese J."/>
            <person name="O'Brien M.J."/>
            <person name="Copetti D."/>
            <person name="Mohd Noor M.I."/>
            <person name="Ong R.C."/>
            <person name="Putra M."/>
            <person name="Sireger I.Z."/>
            <person name="Indrioko S."/>
            <person name="Kosugi Y."/>
            <person name="Izuno A."/>
            <person name="Isagi Y."/>
            <person name="Lee S.L."/>
            <person name="Shimizu K.K."/>
        </authorList>
    </citation>
    <scope>NUCLEOTIDE SEQUENCE [LARGE SCALE GENOMIC DNA]</scope>
    <source>
        <strain evidence="4">214</strain>
    </source>
</reference>
<dbReference type="PANTHER" id="PTHR12357">
    <property type="entry name" value="YTH YT521-B HOMOLOGY DOMAIN-CONTAINING"/>
    <property type="match status" value="1"/>
</dbReference>
<dbReference type="CDD" id="cd21134">
    <property type="entry name" value="YTH"/>
    <property type="match status" value="1"/>
</dbReference>
<dbReference type="AlphaFoldDB" id="A0AAV5JZK3"/>
<feature type="domain" description="YTH" evidence="3">
    <location>
        <begin position="392"/>
        <end position="528"/>
    </location>
</feature>
<dbReference type="Gene3D" id="3.10.590.10">
    <property type="entry name" value="ph1033 like domains"/>
    <property type="match status" value="1"/>
</dbReference>
<feature type="compositionally biased region" description="Polar residues" evidence="2">
    <location>
        <begin position="355"/>
        <end position="365"/>
    </location>
</feature>
<dbReference type="GO" id="GO:0003729">
    <property type="term" value="F:mRNA binding"/>
    <property type="evidence" value="ECO:0007669"/>
    <property type="project" value="UniProtKB-UniRule"/>
</dbReference>
<keyword evidence="1" id="KW-0694">RNA-binding</keyword>
<keyword evidence="5" id="KW-1185">Reference proteome</keyword>
<dbReference type="GO" id="GO:0005737">
    <property type="term" value="C:cytoplasm"/>
    <property type="evidence" value="ECO:0007669"/>
    <property type="project" value="TreeGrafter"/>
</dbReference>
<organism evidence="4 5">
    <name type="scientific">Rubroshorea leprosula</name>
    <dbReference type="NCBI Taxonomy" id="152421"/>
    <lineage>
        <taxon>Eukaryota</taxon>
        <taxon>Viridiplantae</taxon>
        <taxon>Streptophyta</taxon>
        <taxon>Embryophyta</taxon>
        <taxon>Tracheophyta</taxon>
        <taxon>Spermatophyta</taxon>
        <taxon>Magnoliopsida</taxon>
        <taxon>eudicotyledons</taxon>
        <taxon>Gunneridae</taxon>
        <taxon>Pentapetalae</taxon>
        <taxon>rosids</taxon>
        <taxon>malvids</taxon>
        <taxon>Malvales</taxon>
        <taxon>Dipterocarpaceae</taxon>
        <taxon>Rubroshorea</taxon>
    </lineage>
</organism>
<accession>A0AAV5JZK3</accession>
<dbReference type="GO" id="GO:0061157">
    <property type="term" value="P:mRNA destabilization"/>
    <property type="evidence" value="ECO:0007669"/>
    <property type="project" value="TreeGrafter"/>
</dbReference>
<evidence type="ECO:0000259" key="3">
    <source>
        <dbReference type="PROSITE" id="PS50882"/>
    </source>
</evidence>
<dbReference type="GO" id="GO:1990247">
    <property type="term" value="F:N6-methyladenosine-containing RNA reader activity"/>
    <property type="evidence" value="ECO:0007669"/>
    <property type="project" value="UniProtKB-UniRule"/>
</dbReference>
<dbReference type="Pfam" id="PF04146">
    <property type="entry name" value="YTH"/>
    <property type="match status" value="1"/>
</dbReference>
<proteinExistence type="inferred from homology"/>
<name>A0AAV5JZK3_9ROSI</name>
<dbReference type="EMBL" id="BPVZ01000044">
    <property type="protein sequence ID" value="GKV16125.1"/>
    <property type="molecule type" value="Genomic_DNA"/>
</dbReference>
<dbReference type="PROSITE" id="PS50882">
    <property type="entry name" value="YTH"/>
    <property type="match status" value="1"/>
</dbReference>
<comment type="similarity">
    <text evidence="1">Belongs to the YTHDF family.</text>
</comment>
<comment type="caution">
    <text evidence="4">The sequence shown here is derived from an EMBL/GenBank/DDBJ whole genome shotgun (WGS) entry which is preliminary data.</text>
</comment>